<keyword evidence="5" id="KW-1185">Reference proteome</keyword>
<keyword evidence="2" id="KW-0472">Membrane</keyword>
<keyword evidence="2" id="KW-1133">Transmembrane helix</keyword>
<evidence type="ECO:0000313" key="5">
    <source>
        <dbReference type="Proteomes" id="UP001153069"/>
    </source>
</evidence>
<dbReference type="Pfam" id="PF19777">
    <property type="entry name" value="DUF6263"/>
    <property type="match status" value="1"/>
</dbReference>
<keyword evidence="2" id="KW-0812">Transmembrane</keyword>
<protein>
    <submittedName>
        <fullName evidence="4">Uncharacterized protein</fullName>
    </submittedName>
</protein>
<dbReference type="EMBL" id="CAICTM010000805">
    <property type="protein sequence ID" value="CAB9516769.1"/>
    <property type="molecule type" value="Genomic_DNA"/>
</dbReference>
<keyword evidence="3" id="KW-0732">Signal</keyword>
<evidence type="ECO:0000256" key="3">
    <source>
        <dbReference type="SAM" id="SignalP"/>
    </source>
</evidence>
<feature type="chain" id="PRO_5040246918" evidence="3">
    <location>
        <begin position="21"/>
        <end position="439"/>
    </location>
</feature>
<feature type="region of interest" description="Disordered" evidence="1">
    <location>
        <begin position="21"/>
        <end position="40"/>
    </location>
</feature>
<comment type="caution">
    <text evidence="4">The sequence shown here is derived from an EMBL/GenBank/DDBJ whole genome shotgun (WGS) entry which is preliminary data.</text>
</comment>
<dbReference type="AlphaFoldDB" id="A0A9N8EE24"/>
<feature type="region of interest" description="Disordered" evidence="1">
    <location>
        <begin position="334"/>
        <end position="384"/>
    </location>
</feature>
<proteinExistence type="predicted"/>
<evidence type="ECO:0000256" key="1">
    <source>
        <dbReference type="SAM" id="MobiDB-lite"/>
    </source>
</evidence>
<gene>
    <name evidence="4" type="ORF">SEMRO_806_G205080.1</name>
</gene>
<reference evidence="4" key="1">
    <citation type="submission" date="2020-06" db="EMBL/GenBank/DDBJ databases">
        <authorList>
            <consortium name="Plant Systems Biology data submission"/>
        </authorList>
    </citation>
    <scope>NUCLEOTIDE SEQUENCE</scope>
    <source>
        <strain evidence="4">D6</strain>
    </source>
</reference>
<dbReference type="Proteomes" id="UP001153069">
    <property type="component" value="Unassembled WGS sequence"/>
</dbReference>
<evidence type="ECO:0000256" key="2">
    <source>
        <dbReference type="SAM" id="Phobius"/>
    </source>
</evidence>
<feature type="transmembrane region" description="Helical" evidence="2">
    <location>
        <begin position="391"/>
        <end position="408"/>
    </location>
</feature>
<dbReference type="InterPro" id="IPR046230">
    <property type="entry name" value="DUF6263"/>
</dbReference>
<organism evidence="4 5">
    <name type="scientific">Seminavis robusta</name>
    <dbReference type="NCBI Taxonomy" id="568900"/>
    <lineage>
        <taxon>Eukaryota</taxon>
        <taxon>Sar</taxon>
        <taxon>Stramenopiles</taxon>
        <taxon>Ochrophyta</taxon>
        <taxon>Bacillariophyta</taxon>
        <taxon>Bacillariophyceae</taxon>
        <taxon>Bacillariophycidae</taxon>
        <taxon>Naviculales</taxon>
        <taxon>Naviculaceae</taxon>
        <taxon>Seminavis</taxon>
    </lineage>
</organism>
<name>A0A9N8EE24_9STRA</name>
<sequence length="439" mass="48045">MKLSLLATTLTTLLVSSVSAAPKGEHGPIDTTRGPKLFEPPRARRGGYTYVDEFSIKVNGEMDSAAGMAIKGTLDATADTKTVVTSLEGGKMKLDMLLENVKGSVQSFMMTVNCDSNDRAHSDPQCAPLFDVVGAEETMVVDEEGNIYEITTPDGQTLEMVPPPVEAEPEQVLMHQETLAGKFRANQFAASHHLDKSHQLLKLIPDHAVRPGDSWIDDVDMEGMGTFKGNSVLMGYTTYEDRDCAVFEFEGTLHIDVTQLAGILGVDDPSLLPSNMTDAEISNVIIWDYEDDISRWAQVNITTSFDMPNILNPVDPKPVQVPVSVVLSLNTDITVRPDHEEEQQSSSSGMEYRGYNEASQAKEKSGEYQDSSSFSSNSGGKKKSGGWGKTFFFLFMLAGVGAAGYVYYKKREGDDFFVRPTYEFSPVGAEPIYNSNGFI</sequence>
<evidence type="ECO:0000313" key="4">
    <source>
        <dbReference type="EMBL" id="CAB9516769.1"/>
    </source>
</evidence>
<feature type="signal peptide" evidence="3">
    <location>
        <begin position="1"/>
        <end position="20"/>
    </location>
</feature>
<accession>A0A9N8EE24</accession>